<gene>
    <name evidence="1" type="ORF">FE633_02775</name>
</gene>
<accession>A0A5R9FY43</accession>
<comment type="caution">
    <text evidence="1">The sequence shown here is derived from an EMBL/GenBank/DDBJ whole genome shotgun (WGS) entry which is preliminary data.</text>
</comment>
<dbReference type="Proteomes" id="UP000305906">
    <property type="component" value="Unassembled WGS sequence"/>
</dbReference>
<evidence type="ECO:0000313" key="2">
    <source>
        <dbReference type="Proteomes" id="UP000305906"/>
    </source>
</evidence>
<sequence>MGRWGLALGGGVLWWWGATRLAFTADAGVLEGAVMAGGWGLSLLPVHCAPKARAAVRPVSEARGAGLAGSDQ</sequence>
<proteinExistence type="predicted"/>
<reference evidence="1 2" key="1">
    <citation type="submission" date="2019-05" db="EMBL/GenBank/DDBJ databases">
        <title>Streptomyces sp. NEAU-C151, a novel actinomycete isolated from soil.</title>
        <authorList>
            <person name="Han L."/>
            <person name="Jiang H."/>
        </authorList>
    </citation>
    <scope>NUCLEOTIDE SEQUENCE [LARGE SCALE GENOMIC DNA]</scope>
    <source>
        <strain evidence="1 2">NEAU-C151</strain>
    </source>
</reference>
<organism evidence="1 2">
    <name type="scientific">Streptomyces montanus</name>
    <dbReference type="NCBI Taxonomy" id="2580423"/>
    <lineage>
        <taxon>Bacteria</taxon>
        <taxon>Bacillati</taxon>
        <taxon>Actinomycetota</taxon>
        <taxon>Actinomycetes</taxon>
        <taxon>Kitasatosporales</taxon>
        <taxon>Streptomycetaceae</taxon>
        <taxon>Streptomyces</taxon>
    </lineage>
</organism>
<evidence type="ECO:0000313" key="1">
    <source>
        <dbReference type="EMBL" id="TLS47649.1"/>
    </source>
</evidence>
<dbReference type="AlphaFoldDB" id="A0A5R9FY43"/>
<dbReference type="EMBL" id="VBZC01000003">
    <property type="protein sequence ID" value="TLS47649.1"/>
    <property type="molecule type" value="Genomic_DNA"/>
</dbReference>
<keyword evidence="2" id="KW-1185">Reference proteome</keyword>
<protein>
    <submittedName>
        <fullName evidence="1">Uncharacterized protein</fullName>
    </submittedName>
</protein>
<name>A0A5R9FY43_9ACTN</name>